<reference evidence="3 4" key="1">
    <citation type="submission" date="2023-08" db="EMBL/GenBank/DDBJ databases">
        <authorList>
            <person name="Palmer J.M."/>
        </authorList>
    </citation>
    <scope>NUCLEOTIDE SEQUENCE [LARGE SCALE GENOMIC DNA]</scope>
    <source>
        <strain evidence="3 4">TWF481</strain>
    </source>
</reference>
<organism evidence="3 4">
    <name type="scientific">Arthrobotrys musiformis</name>
    <dbReference type="NCBI Taxonomy" id="47236"/>
    <lineage>
        <taxon>Eukaryota</taxon>
        <taxon>Fungi</taxon>
        <taxon>Dikarya</taxon>
        <taxon>Ascomycota</taxon>
        <taxon>Pezizomycotina</taxon>
        <taxon>Orbiliomycetes</taxon>
        <taxon>Orbiliales</taxon>
        <taxon>Orbiliaceae</taxon>
        <taxon>Arthrobotrys</taxon>
    </lineage>
</organism>
<sequence>MLFSSILSTALSVLSITLPLVHAVPTSSEAQQGSLAVIGGAEELTFSYSTTEPAKNNWIGIYLASGGGPVEEKYVSNSLAWTYVPEAAGTVKVDVSSLEAGEYIAFLLAKDGYKWLSQPVYVSIKGRGPSVFGFIVEKATLHNARQGDVYSAMISGLVTSGFKPVFDKLSGDGWVNVNSDGGISGTPDRARDAVVTVRATIPTGQASFLKLTIPVKRSGSSIVQELKVMTFNLWWGGSYINDYHIKQVRFIVDTNVDVIGLQEAQGGHVKRLADALGWYFWQPKSGDLGIISRYPIVGDYGLVNASGGVRIALDGTASQVNFWNMHLGYDPYGPYDFCFDKMSVEKVLQREAQSGRTPQITDTLKAMSPQIKQSWSIPVILVGDTNAPSHLDWTEKLRSRNCGYANIPWPTSVKPAEVGLIDSFRIANPDPGTVPGVTWSPIYPYHNGASGKVEPQDRIDFIYHTVLDSKAVVVGEPKPKGAGHQDNEWTSDHAVVITTYKL</sequence>
<keyword evidence="1" id="KW-0732">Signal</keyword>
<dbReference type="InterPro" id="IPR036691">
    <property type="entry name" value="Endo/exonu/phosph_ase_sf"/>
</dbReference>
<dbReference type="PANTHER" id="PTHR41349:SF1">
    <property type="entry name" value="PROTEIN CBG08683"/>
    <property type="match status" value="1"/>
</dbReference>
<dbReference type="EMBL" id="JAVHJL010000008">
    <property type="protein sequence ID" value="KAK6498380.1"/>
    <property type="molecule type" value="Genomic_DNA"/>
</dbReference>
<comment type="caution">
    <text evidence="3">The sequence shown here is derived from an EMBL/GenBank/DDBJ whole genome shotgun (WGS) entry which is preliminary data.</text>
</comment>
<accession>A0AAV9VZF2</accession>
<feature type="domain" description="Endonuclease/exonuclease/phosphatase" evidence="2">
    <location>
        <begin position="229"/>
        <end position="493"/>
    </location>
</feature>
<dbReference type="SUPFAM" id="SSF56219">
    <property type="entry name" value="DNase I-like"/>
    <property type="match status" value="1"/>
</dbReference>
<dbReference type="PANTHER" id="PTHR41349">
    <property type="match status" value="1"/>
</dbReference>
<name>A0AAV9VZF2_9PEZI</name>
<keyword evidence="4" id="KW-1185">Reference proteome</keyword>
<protein>
    <recommendedName>
        <fullName evidence="2">Endonuclease/exonuclease/phosphatase domain-containing protein</fullName>
    </recommendedName>
</protein>
<dbReference type="InterPro" id="IPR005135">
    <property type="entry name" value="Endo/exonuclease/phosphatase"/>
</dbReference>
<feature type="chain" id="PRO_5043709895" description="Endonuclease/exonuclease/phosphatase domain-containing protein" evidence="1">
    <location>
        <begin position="24"/>
        <end position="502"/>
    </location>
</feature>
<evidence type="ECO:0000256" key="1">
    <source>
        <dbReference type="SAM" id="SignalP"/>
    </source>
</evidence>
<gene>
    <name evidence="3" type="ORF">TWF481_010971</name>
</gene>
<evidence type="ECO:0000313" key="3">
    <source>
        <dbReference type="EMBL" id="KAK6498380.1"/>
    </source>
</evidence>
<feature type="signal peptide" evidence="1">
    <location>
        <begin position="1"/>
        <end position="23"/>
    </location>
</feature>
<dbReference type="Proteomes" id="UP001370758">
    <property type="component" value="Unassembled WGS sequence"/>
</dbReference>
<dbReference type="AlphaFoldDB" id="A0AAV9VZF2"/>
<proteinExistence type="predicted"/>
<dbReference type="GO" id="GO:0003824">
    <property type="term" value="F:catalytic activity"/>
    <property type="evidence" value="ECO:0007669"/>
    <property type="project" value="InterPro"/>
</dbReference>
<evidence type="ECO:0000313" key="4">
    <source>
        <dbReference type="Proteomes" id="UP001370758"/>
    </source>
</evidence>
<dbReference type="Pfam" id="PF03372">
    <property type="entry name" value="Exo_endo_phos"/>
    <property type="match status" value="1"/>
</dbReference>
<evidence type="ECO:0000259" key="2">
    <source>
        <dbReference type="Pfam" id="PF03372"/>
    </source>
</evidence>
<dbReference type="Gene3D" id="3.60.10.10">
    <property type="entry name" value="Endonuclease/exonuclease/phosphatase"/>
    <property type="match status" value="1"/>
</dbReference>